<dbReference type="EMBL" id="JAXUHJ010000009">
    <property type="protein sequence ID" value="MEJ8543008.1"/>
    <property type="molecule type" value="Genomic_DNA"/>
</dbReference>
<keyword evidence="3" id="KW-1185">Reference proteome</keyword>
<reference evidence="1 3" key="2">
    <citation type="submission" date="2023-12" db="EMBL/GenBank/DDBJ databases">
        <title>Phenotypic and Genomic Characterization of Methanothermobacter wolfeii Strain BSEL, a CO2-Capturing Archaeon with Minimal Nutrient Requirements.</title>
        <authorList>
            <person name="Ale Enriquez F."/>
            <person name="Ahring B.K."/>
        </authorList>
    </citation>
    <scope>NUCLEOTIDE SEQUENCE [LARGE SCALE GENOMIC DNA]</scope>
    <source>
        <strain evidence="1 3">BSEL-1</strain>
    </source>
</reference>
<accession>A0A9E7UNF0</accession>
<name>A0A9E7UNF0_METWO</name>
<dbReference type="AlphaFoldDB" id="A0A9E7UNF0"/>
<dbReference type="EMBL" id="CP104550">
    <property type="protein sequence ID" value="UXH32061.1"/>
    <property type="molecule type" value="Genomic_DNA"/>
</dbReference>
<evidence type="ECO:0000313" key="2">
    <source>
        <dbReference type="EMBL" id="UXH32061.1"/>
    </source>
</evidence>
<reference evidence="2" key="1">
    <citation type="submission" date="2022-09" db="EMBL/GenBank/DDBJ databases">
        <title>Characterization of three MwoI isoschizomers from sequenced genome and metagenomes.</title>
        <authorList>
            <person name="Fomenkov A."/>
            <person name="Xu S.Y."/>
            <person name="Roberts R.J."/>
        </authorList>
    </citation>
    <scope>NUCLEOTIDE SEQUENCE</scope>
    <source>
        <strain evidence="2">DSM 2970</strain>
    </source>
</reference>
<dbReference type="Proteomes" id="UP001065373">
    <property type="component" value="Chromosome"/>
</dbReference>
<protein>
    <submittedName>
        <fullName evidence="2">Uncharacterized protein</fullName>
    </submittedName>
</protein>
<evidence type="ECO:0000313" key="1">
    <source>
        <dbReference type="EMBL" id="MEJ8543008.1"/>
    </source>
</evidence>
<sequence length="103" mass="12230">MIIYKAMQQMKSFEKFFGSYEGQKNEFIQELMKHEGINDLLRESILELEKIIRLDDPAAEEYRSLFDYILNRESVEFKCMRYGIKGPEDIGLRDIEAVISRVK</sequence>
<proteinExistence type="predicted"/>
<dbReference type="Proteomes" id="UP001369247">
    <property type="component" value="Unassembled WGS sequence"/>
</dbReference>
<dbReference type="GeneID" id="58978009"/>
<organism evidence="2">
    <name type="scientific">Methanothermobacter wolfeii</name>
    <name type="common">Methanobacterium wolfei</name>
    <dbReference type="NCBI Taxonomy" id="145261"/>
    <lineage>
        <taxon>Archaea</taxon>
        <taxon>Methanobacteriati</taxon>
        <taxon>Methanobacteriota</taxon>
        <taxon>Methanomada group</taxon>
        <taxon>Methanobacteria</taxon>
        <taxon>Methanobacteriales</taxon>
        <taxon>Methanobacteriaceae</taxon>
        <taxon>Methanothermobacter</taxon>
    </lineage>
</organism>
<dbReference type="RefSeq" id="WP_238337952.1">
    <property type="nucleotide sequence ID" value="NZ_CP104550.1"/>
</dbReference>
<evidence type="ECO:0000313" key="3">
    <source>
        <dbReference type="Proteomes" id="UP001369247"/>
    </source>
</evidence>
<gene>
    <name evidence="2" type="ORF">N5910_01825</name>
    <name evidence="1" type="ORF">U2150_05840</name>
</gene>